<evidence type="ECO:0000313" key="4">
    <source>
        <dbReference type="Proteomes" id="UP000241426"/>
    </source>
</evidence>
<protein>
    <recommendedName>
        <fullName evidence="1">Anaerobic glycerol-3-phosphate dehydrogenase subunit B</fullName>
        <shortName evidence="1">Anaerobic G-3-P dehydrogenase subunit B</shortName>
        <shortName evidence="1">Anaerobic G3Pdhase B</shortName>
        <ecNumber evidence="1">1.1.5.3</ecNumber>
    </recommendedName>
</protein>
<dbReference type="AlphaFoldDB" id="A0A0B7JBU8"/>
<dbReference type="eggNOG" id="COG3075">
    <property type="taxonomic scope" value="Bacteria"/>
</dbReference>
<dbReference type="RefSeq" id="WP_036794068.1">
    <property type="nucleotide sequence ID" value="NZ_JAUZMX010000001.1"/>
</dbReference>
<keyword evidence="1" id="KW-0288">FMN</keyword>
<dbReference type="HAMAP" id="MF_00753">
    <property type="entry name" value="Glycerol3P_GlpB"/>
    <property type="match status" value="1"/>
</dbReference>
<comment type="caution">
    <text evidence="3">The sequence shown here is derived from an EMBL/GenBank/DDBJ whole genome shotgun (WGS) entry which is preliminary data.</text>
</comment>
<dbReference type="EMBL" id="PYNF01000038">
    <property type="protein sequence ID" value="PSU91236.1"/>
    <property type="molecule type" value="Genomic_DNA"/>
</dbReference>
<keyword evidence="1" id="KW-0285">Flavoprotein</keyword>
<dbReference type="NCBIfam" id="NF003719">
    <property type="entry name" value="PRK05329.1-2"/>
    <property type="match status" value="1"/>
</dbReference>
<dbReference type="GO" id="GO:0004368">
    <property type="term" value="F:glycerol-3-phosphate dehydrogenase (quinone) activity"/>
    <property type="evidence" value="ECO:0007669"/>
    <property type="project" value="UniProtKB-UniRule"/>
</dbReference>
<comment type="pathway">
    <text evidence="1">Polyol metabolism; glycerol degradation via glycerol kinase pathway; glycerone phosphate from sn-glycerol 3-phosphate (anaerobic route): step 1/1.</text>
</comment>
<comment type="cofactor">
    <cofactor evidence="1">
        <name>FMN</name>
        <dbReference type="ChEBI" id="CHEBI:58210"/>
    </cofactor>
</comment>
<dbReference type="GO" id="GO:0019563">
    <property type="term" value="P:glycerol catabolic process"/>
    <property type="evidence" value="ECO:0007669"/>
    <property type="project" value="UniProtKB-UniRule"/>
</dbReference>
<dbReference type="EC" id="1.1.5.3" evidence="1"/>
<dbReference type="InterPro" id="IPR009158">
    <property type="entry name" value="G3P_DH_GlpB_su"/>
</dbReference>
<evidence type="ECO:0000256" key="1">
    <source>
        <dbReference type="HAMAP-Rule" id="MF_00753"/>
    </source>
</evidence>
<dbReference type="PIRSF" id="PIRSF000141">
    <property type="entry name" value="Anaerobic_G3P_dh"/>
    <property type="match status" value="1"/>
</dbReference>
<name>A0A0B7JBU8_9GAMM</name>
<dbReference type="InterPro" id="IPR036188">
    <property type="entry name" value="FAD/NAD-bd_sf"/>
</dbReference>
<dbReference type="GeneID" id="29944979"/>
<comment type="catalytic activity">
    <reaction evidence="1">
        <text>a quinone + sn-glycerol 3-phosphate = dihydroxyacetone phosphate + a quinol</text>
        <dbReference type="Rhea" id="RHEA:18977"/>
        <dbReference type="ChEBI" id="CHEBI:24646"/>
        <dbReference type="ChEBI" id="CHEBI:57597"/>
        <dbReference type="ChEBI" id="CHEBI:57642"/>
        <dbReference type="ChEBI" id="CHEBI:132124"/>
        <dbReference type="EC" id="1.1.5.3"/>
    </reaction>
</comment>
<organism evidence="3 4">
    <name type="scientific">Photobacterium kishitanii</name>
    <dbReference type="NCBI Taxonomy" id="318456"/>
    <lineage>
        <taxon>Bacteria</taxon>
        <taxon>Pseudomonadati</taxon>
        <taxon>Pseudomonadota</taxon>
        <taxon>Gammaproteobacteria</taxon>
        <taxon>Vibrionales</taxon>
        <taxon>Vibrionaceae</taxon>
        <taxon>Photobacterium</taxon>
    </lineage>
</organism>
<dbReference type="InterPro" id="IPR051691">
    <property type="entry name" value="Metab_Enz_Cyan_OpOx_G3PDH"/>
</dbReference>
<comment type="subunit">
    <text evidence="1">Composed of a catalytic GlpA/B dimer and of membrane bound GlpC.</text>
</comment>
<dbReference type="Gene3D" id="3.50.50.60">
    <property type="entry name" value="FAD/NAD(P)-binding domain"/>
    <property type="match status" value="1"/>
</dbReference>
<accession>A0A2T3KBI4</accession>
<dbReference type="UniPathway" id="UPA00618">
    <property type="reaction ID" value="UER00673"/>
</dbReference>
<evidence type="ECO:0000259" key="2">
    <source>
        <dbReference type="Pfam" id="PF00890"/>
    </source>
</evidence>
<sequence length="447" mass="49100">MKFDNIIIGGGVAGLTCAIRCAQAGLKTAVIAAGQSALHFSSGSIDVLSRLPTGAVTHYPFNEFETLANQSPDHPYSKLGVDVTHQAIDWYQQTMKNIGIELHHQPDDCNHLRITPMGTFKATWLSQSTVHPFPMFEPAKALHKIALVTIDGFRDFQPQLAADNLRLLPQFANVEITTAAVALPNVELMQRNPCEYRSIDISRVLADDNKLQRFASAMKNAIGETDLVVLPAVFGNGSGIKVIKKLEQLTGYQLCEIPTMPPSLLGIRLEDAMKSYYKSLGGLILAGDEVTHGEFENNQLQRIFTRHHGDMPLMANNYLLASGSFFSRGLHAERHHIEEAIFGLDIAPLISTNHQHWYQSQFFSEQPHQFLAMGVETNQHFQPSLNGNTITNLYCAGAILAHYNPIFEGSGSGVAISTGYHAAQSMIALRDNYTSSAIFPSLAEGNI</sequence>
<dbReference type="PANTHER" id="PTHR42949:SF3">
    <property type="entry name" value="ANAEROBIC GLYCEROL-3-PHOSPHATE DEHYDROGENASE SUBUNIT B"/>
    <property type="match status" value="1"/>
</dbReference>
<gene>
    <name evidence="1" type="primary">glpB</name>
    <name evidence="3" type="ORF">C9J27_23135</name>
</gene>
<accession>A0A0B7JBU8</accession>
<dbReference type="InterPro" id="IPR003953">
    <property type="entry name" value="FAD-dep_OxRdtase_2_FAD-bd"/>
</dbReference>
<comment type="similarity">
    <text evidence="1">Belongs to the anaerobic G-3-P dehydrogenase subunit B family.</text>
</comment>
<dbReference type="NCBIfam" id="TIGR03378">
    <property type="entry name" value="glycerol3P_GlpB"/>
    <property type="match status" value="1"/>
</dbReference>
<evidence type="ECO:0000313" key="3">
    <source>
        <dbReference type="EMBL" id="PSU91236.1"/>
    </source>
</evidence>
<comment type="function">
    <text evidence="1">Conversion of glycerol 3-phosphate to dihydroxyacetone. Uses fumarate or nitrate as electron acceptor.</text>
</comment>
<keyword evidence="1" id="KW-0560">Oxidoreductase</keyword>
<dbReference type="PANTHER" id="PTHR42949">
    <property type="entry name" value="ANAEROBIC GLYCEROL-3-PHOSPHATE DEHYDROGENASE SUBUNIT B"/>
    <property type="match status" value="1"/>
</dbReference>
<dbReference type="NCBIfam" id="NF003720">
    <property type="entry name" value="PRK05329.1-3"/>
    <property type="match status" value="1"/>
</dbReference>
<dbReference type="Proteomes" id="UP000241426">
    <property type="component" value="Unassembled WGS sequence"/>
</dbReference>
<dbReference type="GO" id="GO:0009331">
    <property type="term" value="C:glycerol-3-phosphate dehydrogenase (FAD) complex"/>
    <property type="evidence" value="ECO:0007669"/>
    <property type="project" value="InterPro"/>
</dbReference>
<dbReference type="Pfam" id="PF00890">
    <property type="entry name" value="FAD_binding_2"/>
    <property type="match status" value="1"/>
</dbReference>
<proteinExistence type="inferred from homology"/>
<dbReference type="SUPFAM" id="SSF51905">
    <property type="entry name" value="FAD/NAD(P)-binding domain"/>
    <property type="match status" value="1"/>
</dbReference>
<reference evidence="3 4" key="1">
    <citation type="submission" date="2018-01" db="EMBL/GenBank/DDBJ databases">
        <title>Whole genome sequencing of Histamine producing bacteria.</title>
        <authorList>
            <person name="Butler K."/>
        </authorList>
    </citation>
    <scope>NUCLEOTIDE SEQUENCE [LARGE SCALE GENOMIC DNA]</scope>
    <source>
        <strain evidence="3 4">FS-7.2</strain>
    </source>
</reference>
<feature type="domain" description="FAD-dependent oxidoreductase 2 FAD-binding" evidence="2">
    <location>
        <begin position="4"/>
        <end position="414"/>
    </location>
</feature>